<dbReference type="GO" id="GO:0005886">
    <property type="term" value="C:plasma membrane"/>
    <property type="evidence" value="ECO:0007669"/>
    <property type="project" value="UniProtKB-SubCell"/>
</dbReference>
<comment type="subcellular location">
    <subcellularLocation>
        <location evidence="1">Cell membrane</location>
        <topology evidence="1">Multi-pass membrane protein</topology>
    </subcellularLocation>
</comment>
<dbReference type="Gene3D" id="1.20.1730.10">
    <property type="entry name" value="Sodium/glucose cotransporter"/>
    <property type="match status" value="1"/>
</dbReference>
<dbReference type="Pfam" id="PF00474">
    <property type="entry name" value="SSF"/>
    <property type="match status" value="1"/>
</dbReference>
<name>A0A7R9AH54_9CRUS</name>
<feature type="transmembrane region" description="Helical" evidence="12">
    <location>
        <begin position="58"/>
        <end position="78"/>
    </location>
</feature>
<evidence type="ECO:0000313" key="14">
    <source>
        <dbReference type="Proteomes" id="UP000677054"/>
    </source>
</evidence>
<dbReference type="PROSITE" id="PS50283">
    <property type="entry name" value="NA_SOLUT_SYMP_3"/>
    <property type="match status" value="1"/>
</dbReference>
<evidence type="ECO:0000256" key="2">
    <source>
        <dbReference type="ARBA" id="ARBA00006434"/>
    </source>
</evidence>
<feature type="transmembrane region" description="Helical" evidence="12">
    <location>
        <begin position="116"/>
        <end position="138"/>
    </location>
</feature>
<gene>
    <name evidence="13" type="ORF">DSTB1V02_LOCUS13834</name>
</gene>
<dbReference type="PANTHER" id="PTHR42985:SF40">
    <property type="entry name" value="LD47995P-RELATED"/>
    <property type="match status" value="1"/>
</dbReference>
<accession>A0A7R9AH54</accession>
<keyword evidence="8" id="KW-0406">Ion transport</keyword>
<evidence type="ECO:0000313" key="13">
    <source>
        <dbReference type="EMBL" id="CAD7254088.1"/>
    </source>
</evidence>
<evidence type="ECO:0000256" key="10">
    <source>
        <dbReference type="ARBA" id="ARBA00023201"/>
    </source>
</evidence>
<dbReference type="Proteomes" id="UP000677054">
    <property type="component" value="Unassembled WGS sequence"/>
</dbReference>
<evidence type="ECO:0000256" key="12">
    <source>
        <dbReference type="SAM" id="Phobius"/>
    </source>
</evidence>
<evidence type="ECO:0000256" key="11">
    <source>
        <dbReference type="RuleBase" id="RU362091"/>
    </source>
</evidence>
<reference evidence="13" key="1">
    <citation type="submission" date="2020-11" db="EMBL/GenBank/DDBJ databases">
        <authorList>
            <person name="Tran Van P."/>
        </authorList>
    </citation>
    <scope>NUCLEOTIDE SEQUENCE</scope>
</reference>
<dbReference type="InterPro" id="IPR051163">
    <property type="entry name" value="Sodium:Solute_Symporter_SSF"/>
</dbReference>
<dbReference type="GO" id="GO:0006814">
    <property type="term" value="P:sodium ion transport"/>
    <property type="evidence" value="ECO:0007669"/>
    <property type="project" value="UniProtKB-KW"/>
</dbReference>
<evidence type="ECO:0000256" key="4">
    <source>
        <dbReference type="ARBA" id="ARBA00022475"/>
    </source>
</evidence>
<dbReference type="EMBL" id="LR907294">
    <property type="protein sequence ID" value="CAD7254088.1"/>
    <property type="molecule type" value="Genomic_DNA"/>
</dbReference>
<proteinExistence type="inferred from homology"/>
<dbReference type="OrthoDB" id="6427628at2759"/>
<evidence type="ECO:0000256" key="3">
    <source>
        <dbReference type="ARBA" id="ARBA00022448"/>
    </source>
</evidence>
<protein>
    <submittedName>
        <fullName evidence="13">Uncharacterized protein</fullName>
    </submittedName>
</protein>
<evidence type="ECO:0000256" key="5">
    <source>
        <dbReference type="ARBA" id="ARBA00022692"/>
    </source>
</evidence>
<feature type="transmembrane region" description="Helical" evidence="12">
    <location>
        <begin position="12"/>
        <end position="38"/>
    </location>
</feature>
<keyword evidence="6 12" id="KW-1133">Transmembrane helix</keyword>
<keyword evidence="5 12" id="KW-0812">Transmembrane</keyword>
<dbReference type="PANTHER" id="PTHR42985">
    <property type="entry name" value="SODIUM-COUPLED MONOCARBOXYLATE TRANSPORTER"/>
    <property type="match status" value="1"/>
</dbReference>
<feature type="transmembrane region" description="Helical" evidence="12">
    <location>
        <begin position="84"/>
        <end position="109"/>
    </location>
</feature>
<organism evidence="13">
    <name type="scientific">Darwinula stevensoni</name>
    <dbReference type="NCBI Taxonomy" id="69355"/>
    <lineage>
        <taxon>Eukaryota</taxon>
        <taxon>Metazoa</taxon>
        <taxon>Ecdysozoa</taxon>
        <taxon>Arthropoda</taxon>
        <taxon>Crustacea</taxon>
        <taxon>Oligostraca</taxon>
        <taxon>Ostracoda</taxon>
        <taxon>Podocopa</taxon>
        <taxon>Podocopida</taxon>
        <taxon>Darwinulocopina</taxon>
        <taxon>Darwinuloidea</taxon>
        <taxon>Darwinulidae</taxon>
        <taxon>Darwinula</taxon>
    </lineage>
</organism>
<evidence type="ECO:0000256" key="1">
    <source>
        <dbReference type="ARBA" id="ARBA00004651"/>
    </source>
</evidence>
<evidence type="ECO:0000256" key="7">
    <source>
        <dbReference type="ARBA" id="ARBA00023053"/>
    </source>
</evidence>
<dbReference type="GO" id="GO:0015293">
    <property type="term" value="F:symporter activity"/>
    <property type="evidence" value="ECO:0007669"/>
    <property type="project" value="TreeGrafter"/>
</dbReference>
<dbReference type="InterPro" id="IPR038377">
    <property type="entry name" value="Na/Glc_symporter_sf"/>
</dbReference>
<keyword evidence="3" id="KW-0813">Transport</keyword>
<dbReference type="AlphaFoldDB" id="A0A7R9AH54"/>
<keyword evidence="7" id="KW-0915">Sodium</keyword>
<evidence type="ECO:0000256" key="9">
    <source>
        <dbReference type="ARBA" id="ARBA00023136"/>
    </source>
</evidence>
<keyword evidence="10" id="KW-0739">Sodium transport</keyword>
<evidence type="ECO:0000256" key="8">
    <source>
        <dbReference type="ARBA" id="ARBA00023065"/>
    </source>
</evidence>
<evidence type="ECO:0000256" key="6">
    <source>
        <dbReference type="ARBA" id="ARBA00022989"/>
    </source>
</evidence>
<keyword evidence="9 12" id="KW-0472">Membrane</keyword>
<dbReference type="EMBL" id="CAJPEV010007777">
    <property type="protein sequence ID" value="CAG0904930.1"/>
    <property type="molecule type" value="Genomic_DNA"/>
</dbReference>
<dbReference type="InterPro" id="IPR001734">
    <property type="entry name" value="Na/solute_symporter"/>
</dbReference>
<keyword evidence="14" id="KW-1185">Reference proteome</keyword>
<keyword evidence="4" id="KW-1003">Cell membrane</keyword>
<sequence>MDKLGRFVGLPGVFLASLFAASLSTLSSGMNSVAAVILEAVRETQFGKHLSDHRTATYTKLIATGSGVVTMALAFVVGRTGGGILQMVVIVTSITAGPTLCLFLTAVLCPFVNKHGAIAGVMASLATTSWLGFGSYIAGVPGPTPLHSSVDRCPFNVSVTPPPPPPDLDK</sequence>
<comment type="similarity">
    <text evidence="2 11">Belongs to the sodium:solute symporter (SSF) (TC 2.A.21) family.</text>
</comment>